<protein>
    <submittedName>
        <fullName evidence="1">Uncharacterized protein</fullName>
    </submittedName>
</protein>
<evidence type="ECO:0000313" key="1">
    <source>
        <dbReference type="EMBL" id="EXM38588.1"/>
    </source>
</evidence>
<accession>A0A011VVI5</accession>
<evidence type="ECO:0000313" key="2">
    <source>
        <dbReference type="Proteomes" id="UP000021369"/>
    </source>
</evidence>
<keyword evidence="2" id="KW-1185">Reference proteome</keyword>
<dbReference type="PATRIC" id="fig|1341156.4.peg.2585"/>
<comment type="caution">
    <text evidence="1">The sequence shown here is derived from an EMBL/GenBank/DDBJ whole genome shotgun (WGS) entry which is preliminary data.</text>
</comment>
<proteinExistence type="predicted"/>
<dbReference type="AlphaFoldDB" id="A0A011VVI5"/>
<name>A0A011VVI5_RUMAL</name>
<dbReference type="RefSeq" id="WP_037289473.1">
    <property type="nucleotide sequence ID" value="NZ_JEOB01000004.1"/>
</dbReference>
<reference evidence="1 2" key="1">
    <citation type="submission" date="2013-06" db="EMBL/GenBank/DDBJ databases">
        <title>Rumen cellulosomics: divergent fiber-degrading strategies revealed by comparative genome-wide analysis of six Ruminococcal strains.</title>
        <authorList>
            <person name="Dassa B."/>
            <person name="Borovok I."/>
            <person name="Lamed R."/>
            <person name="Flint H."/>
            <person name="Yeoman C.J."/>
            <person name="White B."/>
            <person name="Bayer E.A."/>
        </authorList>
    </citation>
    <scope>NUCLEOTIDE SEQUENCE [LARGE SCALE GENOMIC DNA]</scope>
    <source>
        <strain evidence="1 2">SY3</strain>
    </source>
</reference>
<sequence>MIKFTTSSGTPLQLLVNPRAIAYQVSQSDKYDIAEFLCELAKDIVETRIKYDPNFQIDIAQYIEELTMSYQDLNNIEHYYGTLTDAIMYHSQVHKAWREDDDK</sequence>
<organism evidence="1 2">
    <name type="scientific">Ruminococcus albus SY3</name>
    <dbReference type="NCBI Taxonomy" id="1341156"/>
    <lineage>
        <taxon>Bacteria</taxon>
        <taxon>Bacillati</taxon>
        <taxon>Bacillota</taxon>
        <taxon>Clostridia</taxon>
        <taxon>Eubacteriales</taxon>
        <taxon>Oscillospiraceae</taxon>
        <taxon>Ruminococcus</taxon>
    </lineage>
</organism>
<dbReference type="Proteomes" id="UP000021369">
    <property type="component" value="Unassembled WGS sequence"/>
</dbReference>
<gene>
    <name evidence="1" type="ORF">RASY3_14905</name>
</gene>
<dbReference type="EMBL" id="JEOB01000004">
    <property type="protein sequence ID" value="EXM38588.1"/>
    <property type="molecule type" value="Genomic_DNA"/>
</dbReference>